<name>A0A1U9K8A0_9BACL</name>
<proteinExistence type="predicted"/>
<accession>A0A1U9K8A0</accession>
<evidence type="ECO:0000313" key="1">
    <source>
        <dbReference type="EMBL" id="AQS56297.1"/>
    </source>
</evidence>
<protein>
    <submittedName>
        <fullName evidence="1">Uncharacterized protein</fullName>
    </submittedName>
</protein>
<sequence length="147" mass="17456">MRHKWDLRIHLLFIVAVLAAVFGFQPEKWLKAEIVVGPVEVYKVEHQREEPLRTSKWTEYEISKVLQSITSMRASSYRQLPESYLLFKFERDIILDHDAVPFPVKQMIVTLPDNQWDQPDMLLLNAQGQWIVYDTSHPLSMLTRDYR</sequence>
<gene>
    <name evidence="1" type="ORF">B0W44_11505</name>
</gene>
<dbReference type="AlphaFoldDB" id="A0A1U9K8A0"/>
<dbReference type="OrthoDB" id="2988673at2"/>
<organism evidence="1 2">
    <name type="scientific">Novibacillus thermophilus</name>
    <dbReference type="NCBI Taxonomy" id="1471761"/>
    <lineage>
        <taxon>Bacteria</taxon>
        <taxon>Bacillati</taxon>
        <taxon>Bacillota</taxon>
        <taxon>Bacilli</taxon>
        <taxon>Bacillales</taxon>
        <taxon>Thermoactinomycetaceae</taxon>
        <taxon>Novibacillus</taxon>
    </lineage>
</organism>
<keyword evidence="2" id="KW-1185">Reference proteome</keyword>
<evidence type="ECO:0000313" key="2">
    <source>
        <dbReference type="Proteomes" id="UP000188603"/>
    </source>
</evidence>
<reference evidence="1 2" key="1">
    <citation type="journal article" date="2015" name="Int. J. Syst. Evol. Microbiol.">
        <title>Novibacillus thermophilus gen. nov., sp. nov., a Gram-staining-negative and moderately thermophilic member of the family Thermoactinomycetaceae.</title>
        <authorList>
            <person name="Yang G."/>
            <person name="Chen J."/>
            <person name="Zhou S."/>
        </authorList>
    </citation>
    <scope>NUCLEOTIDE SEQUENCE [LARGE SCALE GENOMIC DNA]</scope>
    <source>
        <strain evidence="1 2">SG-1</strain>
    </source>
</reference>
<dbReference type="Proteomes" id="UP000188603">
    <property type="component" value="Chromosome"/>
</dbReference>
<dbReference type="KEGG" id="ntr:B0W44_11505"/>
<dbReference type="EMBL" id="CP019699">
    <property type="protein sequence ID" value="AQS56297.1"/>
    <property type="molecule type" value="Genomic_DNA"/>
</dbReference>
<dbReference type="RefSeq" id="WP_077720158.1">
    <property type="nucleotide sequence ID" value="NZ_CP019699.1"/>
</dbReference>